<dbReference type="InterPro" id="IPR018211">
    <property type="entry name" value="ADH_Fe_CS"/>
</dbReference>
<dbReference type="PROSITE" id="PS00913">
    <property type="entry name" value="ADH_IRON_1"/>
    <property type="match status" value="1"/>
</dbReference>
<dbReference type="Proteomes" id="UP000185678">
    <property type="component" value="Unassembled WGS sequence"/>
</dbReference>
<feature type="domain" description="Alcohol dehydrogenase iron-type/glycerol dehydrogenase GldA" evidence="9">
    <location>
        <begin position="11"/>
        <end position="176"/>
    </location>
</feature>
<dbReference type="FunFam" id="1.20.1090.10:FF:000001">
    <property type="entry name" value="Aldehyde-alcohol dehydrogenase"/>
    <property type="match status" value="1"/>
</dbReference>
<evidence type="ECO:0000313" key="12">
    <source>
        <dbReference type="Proteomes" id="UP000185678"/>
    </source>
</evidence>
<organism evidence="11 12">
    <name type="scientific">Insolitispirillum peregrinum</name>
    <dbReference type="NCBI Taxonomy" id="80876"/>
    <lineage>
        <taxon>Bacteria</taxon>
        <taxon>Pseudomonadati</taxon>
        <taxon>Pseudomonadota</taxon>
        <taxon>Alphaproteobacteria</taxon>
        <taxon>Rhodospirillales</taxon>
        <taxon>Novispirillaceae</taxon>
        <taxon>Insolitispirillum</taxon>
    </lineage>
</organism>
<dbReference type="EMBL" id="FTOA01000003">
    <property type="protein sequence ID" value="SIS67207.1"/>
    <property type="molecule type" value="Genomic_DNA"/>
</dbReference>
<gene>
    <name evidence="11" type="ORF">SAMN05421779_10320</name>
</gene>
<evidence type="ECO:0000256" key="3">
    <source>
        <dbReference type="ARBA" id="ARBA00023002"/>
    </source>
</evidence>
<evidence type="ECO:0000256" key="4">
    <source>
        <dbReference type="ARBA" id="ARBA00023027"/>
    </source>
</evidence>
<dbReference type="InterPro" id="IPR056798">
    <property type="entry name" value="ADH_Fe_C"/>
</dbReference>
<dbReference type="FunFam" id="3.40.50.1970:FF:000003">
    <property type="entry name" value="Alcohol dehydrogenase, iron-containing"/>
    <property type="match status" value="1"/>
</dbReference>
<dbReference type="STRING" id="80876.SAMN05421779_10320"/>
<comment type="cofactor">
    <cofactor evidence="1">
        <name>Fe cation</name>
        <dbReference type="ChEBI" id="CHEBI:24875"/>
    </cofactor>
</comment>
<dbReference type="AlphaFoldDB" id="A0A1N7L086"/>
<evidence type="ECO:0000256" key="5">
    <source>
        <dbReference type="ARBA" id="ARBA00049164"/>
    </source>
</evidence>
<dbReference type="PANTHER" id="PTHR11496">
    <property type="entry name" value="ALCOHOL DEHYDROGENASE"/>
    <property type="match status" value="1"/>
</dbReference>
<dbReference type="OrthoDB" id="9815791at2"/>
<evidence type="ECO:0000256" key="8">
    <source>
        <dbReference type="ARBA" id="ARBA00076680"/>
    </source>
</evidence>
<dbReference type="SUPFAM" id="SSF56796">
    <property type="entry name" value="Dehydroquinate synthase-like"/>
    <property type="match status" value="1"/>
</dbReference>
<evidence type="ECO:0000313" key="11">
    <source>
        <dbReference type="EMBL" id="SIS67207.1"/>
    </source>
</evidence>
<evidence type="ECO:0000256" key="7">
    <source>
        <dbReference type="ARBA" id="ARBA00074848"/>
    </source>
</evidence>
<evidence type="ECO:0000259" key="10">
    <source>
        <dbReference type="Pfam" id="PF25137"/>
    </source>
</evidence>
<keyword evidence="3" id="KW-0560">Oxidoreductase</keyword>
<dbReference type="PANTHER" id="PTHR11496:SF102">
    <property type="entry name" value="ALCOHOL DEHYDROGENASE 4"/>
    <property type="match status" value="1"/>
</dbReference>
<evidence type="ECO:0000259" key="9">
    <source>
        <dbReference type="Pfam" id="PF00465"/>
    </source>
</evidence>
<comment type="similarity">
    <text evidence="2">Belongs to the iron-containing alcohol dehydrogenase family.</text>
</comment>
<evidence type="ECO:0000256" key="1">
    <source>
        <dbReference type="ARBA" id="ARBA00001962"/>
    </source>
</evidence>
<protein>
    <recommendedName>
        <fullName evidence="7">Alcohol dehydrogenase 2</fullName>
    </recommendedName>
    <alternativeName>
        <fullName evidence="8">Alcohol dehydrogenase II</fullName>
    </alternativeName>
</protein>
<dbReference type="CDD" id="cd08193">
    <property type="entry name" value="HVD"/>
    <property type="match status" value="1"/>
</dbReference>
<evidence type="ECO:0000256" key="6">
    <source>
        <dbReference type="ARBA" id="ARBA00049243"/>
    </source>
</evidence>
<evidence type="ECO:0000256" key="2">
    <source>
        <dbReference type="ARBA" id="ARBA00007358"/>
    </source>
</evidence>
<comment type="catalytic activity">
    <reaction evidence="5">
        <text>a secondary alcohol + NAD(+) = a ketone + NADH + H(+)</text>
        <dbReference type="Rhea" id="RHEA:10740"/>
        <dbReference type="ChEBI" id="CHEBI:15378"/>
        <dbReference type="ChEBI" id="CHEBI:17087"/>
        <dbReference type="ChEBI" id="CHEBI:35681"/>
        <dbReference type="ChEBI" id="CHEBI:57540"/>
        <dbReference type="ChEBI" id="CHEBI:57945"/>
        <dbReference type="EC" id="1.1.1.1"/>
    </reaction>
</comment>
<dbReference type="Pfam" id="PF25137">
    <property type="entry name" value="ADH_Fe_C"/>
    <property type="match status" value="1"/>
</dbReference>
<comment type="catalytic activity">
    <reaction evidence="6">
        <text>a primary alcohol + NAD(+) = an aldehyde + NADH + H(+)</text>
        <dbReference type="Rhea" id="RHEA:10736"/>
        <dbReference type="ChEBI" id="CHEBI:15378"/>
        <dbReference type="ChEBI" id="CHEBI:15734"/>
        <dbReference type="ChEBI" id="CHEBI:17478"/>
        <dbReference type="ChEBI" id="CHEBI:57540"/>
        <dbReference type="ChEBI" id="CHEBI:57945"/>
        <dbReference type="EC" id="1.1.1.1"/>
    </reaction>
</comment>
<dbReference type="RefSeq" id="WP_076399683.1">
    <property type="nucleotide sequence ID" value="NZ_FTOA01000003.1"/>
</dbReference>
<dbReference type="GO" id="GO:0046872">
    <property type="term" value="F:metal ion binding"/>
    <property type="evidence" value="ECO:0007669"/>
    <property type="project" value="InterPro"/>
</dbReference>
<name>A0A1N7L086_9PROT</name>
<dbReference type="GO" id="GO:0004022">
    <property type="term" value="F:alcohol dehydrogenase (NAD+) activity"/>
    <property type="evidence" value="ECO:0007669"/>
    <property type="project" value="UniProtKB-EC"/>
</dbReference>
<dbReference type="Gene3D" id="1.20.1090.10">
    <property type="entry name" value="Dehydroquinate synthase-like - alpha domain"/>
    <property type="match status" value="1"/>
</dbReference>
<dbReference type="InterPro" id="IPR039697">
    <property type="entry name" value="Alcohol_dehydrogenase_Fe"/>
</dbReference>
<keyword evidence="12" id="KW-1185">Reference proteome</keyword>
<reference evidence="11 12" key="1">
    <citation type="submission" date="2017-01" db="EMBL/GenBank/DDBJ databases">
        <authorList>
            <person name="Mah S.A."/>
            <person name="Swanson W.J."/>
            <person name="Moy G.W."/>
            <person name="Vacquier V.D."/>
        </authorList>
    </citation>
    <scope>NUCLEOTIDE SEQUENCE [LARGE SCALE GENOMIC DNA]</scope>
    <source>
        <strain evidence="11 12">DSM 11589</strain>
    </source>
</reference>
<keyword evidence="4" id="KW-0520">NAD</keyword>
<proteinExistence type="inferred from homology"/>
<dbReference type="Pfam" id="PF00465">
    <property type="entry name" value="Fe-ADH"/>
    <property type="match status" value="1"/>
</dbReference>
<sequence length="385" mass="39572">MSLDFTFETTPRILCQTGAAASLASLCAELGATHTLLITDPGLEKAGLLADTLAGFASAGQAVTVFTDVQADPPQQVIEQAAEAARQAGADLIIGFGGGSSMDTAKLVALLVGCPQSLPDIYGVGLAKGPRLPLIQVPTTAGTGSEVTPISIVTTPTHEKKGVVSPLLYPDIAVLDASLTTGLPPAVTAATGIDAMVHAIEAYTSRIRKNPVSDGLATKALELLTANMDTVIDDGGNLAARAAMLQGSLLAGMAFANAPVGAVHALAYPLGGHFHVPHGLSNALVLCPVLAFNKPAAEPLYAELAAAVLPDQTFASDSEAADAFIAFLSAMVARMPFAHTLREVGVTEADLPRLAEDAMKQQRLLVNNPREVSEADALAIYRAIL</sequence>
<dbReference type="InterPro" id="IPR001670">
    <property type="entry name" value="ADH_Fe/GldA"/>
</dbReference>
<dbReference type="Gene3D" id="3.40.50.1970">
    <property type="match status" value="1"/>
</dbReference>
<feature type="domain" description="Fe-containing alcohol dehydrogenase-like C-terminal" evidence="10">
    <location>
        <begin position="188"/>
        <end position="384"/>
    </location>
</feature>
<accession>A0A1N7L086</accession>